<proteinExistence type="predicted"/>
<dbReference type="AlphaFoldDB" id="A0A8E2JLP8"/>
<dbReference type="InterPro" id="IPR036249">
    <property type="entry name" value="Thioredoxin-like_sf"/>
</dbReference>
<dbReference type="Gene3D" id="3.40.30.10">
    <property type="entry name" value="Glutaredoxin"/>
    <property type="match status" value="1"/>
</dbReference>
<dbReference type="InterPro" id="IPR004879">
    <property type="entry name" value="Ssp411-like_TRX"/>
</dbReference>
<dbReference type="OrthoDB" id="1923667at2759"/>
<dbReference type="Gene3D" id="1.50.10.10">
    <property type="match status" value="1"/>
</dbReference>
<evidence type="ECO:0000313" key="3">
    <source>
        <dbReference type="Proteomes" id="UP000250140"/>
    </source>
</evidence>
<protein>
    <recommendedName>
        <fullName evidence="1">Spermatogenesis-associated protein 20-like TRX domain-containing protein</fullName>
    </recommendedName>
</protein>
<dbReference type="InterPro" id="IPR008928">
    <property type="entry name" value="6-hairpin_glycosidase_sf"/>
</dbReference>
<dbReference type="InterPro" id="IPR012341">
    <property type="entry name" value="6hp_glycosidase-like_sf"/>
</dbReference>
<dbReference type="InterPro" id="IPR024705">
    <property type="entry name" value="Ssp411"/>
</dbReference>
<keyword evidence="3" id="KW-1185">Reference proteome</keyword>
<dbReference type="PANTHER" id="PTHR42899:SF1">
    <property type="entry name" value="SPERMATOGENESIS-ASSOCIATED PROTEIN 20"/>
    <property type="match status" value="1"/>
</dbReference>
<dbReference type="CDD" id="cd02955">
    <property type="entry name" value="SSP411"/>
    <property type="match status" value="1"/>
</dbReference>
<dbReference type="PIRSF" id="PIRSF006402">
    <property type="entry name" value="UCP006402_thioredoxin"/>
    <property type="match status" value="1"/>
</dbReference>
<reference evidence="2 3" key="1">
    <citation type="journal article" date="2016" name="Nat. Commun.">
        <title>Ectomycorrhizal ecology is imprinted in the genome of the dominant symbiotic fungus Cenococcum geophilum.</title>
        <authorList>
            <consortium name="DOE Joint Genome Institute"/>
            <person name="Peter M."/>
            <person name="Kohler A."/>
            <person name="Ohm R.A."/>
            <person name="Kuo A."/>
            <person name="Krutzmann J."/>
            <person name="Morin E."/>
            <person name="Arend M."/>
            <person name="Barry K.W."/>
            <person name="Binder M."/>
            <person name="Choi C."/>
            <person name="Clum A."/>
            <person name="Copeland A."/>
            <person name="Grisel N."/>
            <person name="Haridas S."/>
            <person name="Kipfer T."/>
            <person name="LaButti K."/>
            <person name="Lindquist E."/>
            <person name="Lipzen A."/>
            <person name="Maire R."/>
            <person name="Meier B."/>
            <person name="Mihaltcheva S."/>
            <person name="Molinier V."/>
            <person name="Murat C."/>
            <person name="Poggeler S."/>
            <person name="Quandt C.A."/>
            <person name="Sperisen C."/>
            <person name="Tritt A."/>
            <person name="Tisserant E."/>
            <person name="Crous P.W."/>
            <person name="Henrissat B."/>
            <person name="Nehls U."/>
            <person name="Egli S."/>
            <person name="Spatafora J.W."/>
            <person name="Grigoriev I.V."/>
            <person name="Martin F.M."/>
        </authorList>
    </citation>
    <scope>NUCLEOTIDE SEQUENCE [LARGE SCALE GENOMIC DNA]</scope>
    <source>
        <strain evidence="2 3">CBS 207.34</strain>
    </source>
</reference>
<feature type="domain" description="Spermatogenesis-associated protein 20-like TRX" evidence="1">
    <location>
        <begin position="20"/>
        <end position="184"/>
    </location>
</feature>
<sequence length="746" mass="83435">MDIQDLSASSSASGELKLVNRLSESRSPYVRGHMNNPVAWQMWGPEAIALAKKSNRLLFVSIGYAACHWCHVMERESFENREVAKILNDSFIPIKIDREERPDIDRIYMNYVQATTGSGGWPLNVFITPDLEPIFGGTYWPGPGSTTAIKDHIGFVGILEKIRDIWKNQQQRCLDSAKEITAQLREFAQEGTISQHGEEGADGLELELLEEAYEHFATKYDKVYAGFGGAPKFPTPVNLAFLLKLGQYPRAVEDMVGANECKNAKEMVLSTLKAMTRGGIHDQIGNGFARYSVTKDWSLPHFEKMLYDQAQLLPVYLDAYLVSKDTEMLNAVYDIATYLTTPPMHSPTGGFFSAEDADSFYRPADKEKREGAFYVWTLKEFQSILGERDAEVLAKYYNVEENGNVSPEHDAHDELINQNVLAIKSTPEALAKEFGLSKENVLKILKEGRIKLLEHRNKERPRPSLDDKIVVSWNGLAIGALARTSAVLESFDPAKAKVYLEAAEKAAQFIKKELWDENSGIMKRVYREGPGDAPAFADDYAFLISGLIDLYEATFNDAYLEWADQLQKSQISLFWDPAHLGFFSTAAGQADLILRLKDGMDNAEPSTNGMSARNLDRLAALLDDETYRTRARQTCDAFEAEVMQHPFLFASIMDGIVAGRLGIKSVVVCGAGDRVDEWLRKVRARVGGMGVVARIGGGSKSEWLRKRNGLVASMDMEEQRVMVCEAGACWEELDMGDVERATRDVR</sequence>
<dbReference type="EMBL" id="KV751088">
    <property type="protein sequence ID" value="OCL01712.1"/>
    <property type="molecule type" value="Genomic_DNA"/>
</dbReference>
<organism evidence="2 3">
    <name type="scientific">Glonium stellatum</name>
    <dbReference type="NCBI Taxonomy" id="574774"/>
    <lineage>
        <taxon>Eukaryota</taxon>
        <taxon>Fungi</taxon>
        <taxon>Dikarya</taxon>
        <taxon>Ascomycota</taxon>
        <taxon>Pezizomycotina</taxon>
        <taxon>Dothideomycetes</taxon>
        <taxon>Pleosporomycetidae</taxon>
        <taxon>Gloniales</taxon>
        <taxon>Gloniaceae</taxon>
        <taxon>Glonium</taxon>
    </lineage>
</organism>
<dbReference type="Proteomes" id="UP000250140">
    <property type="component" value="Unassembled WGS sequence"/>
</dbReference>
<dbReference type="SUPFAM" id="SSF52833">
    <property type="entry name" value="Thioredoxin-like"/>
    <property type="match status" value="1"/>
</dbReference>
<evidence type="ECO:0000259" key="1">
    <source>
        <dbReference type="Pfam" id="PF03190"/>
    </source>
</evidence>
<dbReference type="Pfam" id="PF03190">
    <property type="entry name" value="Thioredox_DsbH"/>
    <property type="match status" value="1"/>
</dbReference>
<gene>
    <name evidence="2" type="ORF">AOQ84DRAFT_383445</name>
</gene>
<name>A0A8E2JLP8_9PEZI</name>
<dbReference type="SUPFAM" id="SSF48208">
    <property type="entry name" value="Six-hairpin glycosidases"/>
    <property type="match status" value="1"/>
</dbReference>
<dbReference type="GO" id="GO:0005975">
    <property type="term" value="P:carbohydrate metabolic process"/>
    <property type="evidence" value="ECO:0007669"/>
    <property type="project" value="InterPro"/>
</dbReference>
<dbReference type="PANTHER" id="PTHR42899">
    <property type="entry name" value="SPERMATOGENESIS-ASSOCIATED PROTEIN 20"/>
    <property type="match status" value="1"/>
</dbReference>
<dbReference type="GO" id="GO:0003824">
    <property type="term" value="F:catalytic activity"/>
    <property type="evidence" value="ECO:0007669"/>
    <property type="project" value="UniProtKB-ARBA"/>
</dbReference>
<accession>A0A8E2JLP8</accession>
<evidence type="ECO:0000313" key="2">
    <source>
        <dbReference type="EMBL" id="OCL01712.1"/>
    </source>
</evidence>